<comment type="caution">
    <text evidence="2">The sequence shown here is derived from an EMBL/GenBank/DDBJ whole genome shotgun (WGS) entry which is preliminary data.</text>
</comment>
<evidence type="ECO:0000313" key="2">
    <source>
        <dbReference type="EMBL" id="MBM3330810.1"/>
    </source>
</evidence>
<accession>A0A938BQN9</accession>
<sequence length="163" mass="17840">MRRILLVAAVILCAGPGKADAMYLGVGPMIGVPFGLSAKLWTKTGFALDAGIGYSWWADSSVQVHGDMLFHSVRLTKDAAEDGQLGLFMGLGLQARMREPLEQNMRMALRMPLGLEYFLPHLPLSIYGEIVPRFNLGTTDQYFGGDADAGFRFYWVMGSSSLS</sequence>
<feature type="chain" id="PRO_5037136545" description="Outer membrane protein beta-barrel domain-containing protein" evidence="1">
    <location>
        <begin position="20"/>
        <end position="163"/>
    </location>
</feature>
<gene>
    <name evidence="2" type="ORF">FJY68_03030</name>
</gene>
<dbReference type="AlphaFoldDB" id="A0A938BQN9"/>
<evidence type="ECO:0008006" key="4">
    <source>
        <dbReference type="Google" id="ProtNLM"/>
    </source>
</evidence>
<dbReference type="Proteomes" id="UP000779900">
    <property type="component" value="Unassembled WGS sequence"/>
</dbReference>
<name>A0A938BQN9_UNCW3</name>
<evidence type="ECO:0000313" key="3">
    <source>
        <dbReference type="Proteomes" id="UP000779900"/>
    </source>
</evidence>
<keyword evidence="1" id="KW-0732">Signal</keyword>
<dbReference type="EMBL" id="VGIR01000011">
    <property type="protein sequence ID" value="MBM3330810.1"/>
    <property type="molecule type" value="Genomic_DNA"/>
</dbReference>
<evidence type="ECO:0000256" key="1">
    <source>
        <dbReference type="SAM" id="SignalP"/>
    </source>
</evidence>
<reference evidence="2" key="1">
    <citation type="submission" date="2019-03" db="EMBL/GenBank/DDBJ databases">
        <title>Lake Tanganyika Metagenome-Assembled Genomes (MAGs).</title>
        <authorList>
            <person name="Tran P."/>
        </authorList>
    </citation>
    <scope>NUCLEOTIDE SEQUENCE</scope>
    <source>
        <strain evidence="2">K_DeepCast_150m_m2_040</strain>
    </source>
</reference>
<organism evidence="2 3">
    <name type="scientific">candidate division WOR-3 bacterium</name>
    <dbReference type="NCBI Taxonomy" id="2052148"/>
    <lineage>
        <taxon>Bacteria</taxon>
        <taxon>Bacteria division WOR-3</taxon>
    </lineage>
</organism>
<proteinExistence type="predicted"/>
<feature type="signal peptide" evidence="1">
    <location>
        <begin position="1"/>
        <end position="19"/>
    </location>
</feature>
<protein>
    <recommendedName>
        <fullName evidence="4">Outer membrane protein beta-barrel domain-containing protein</fullName>
    </recommendedName>
</protein>